<reference evidence="9 10" key="1">
    <citation type="submission" date="2018-12" db="EMBL/GenBank/DDBJ databases">
        <authorList>
            <consortium name="Pathogen Informatics"/>
        </authorList>
    </citation>
    <scope>NUCLEOTIDE SEQUENCE [LARGE SCALE GENOMIC DNA]</scope>
    <source>
        <strain evidence="9 10">NCTC12871</strain>
    </source>
</reference>
<dbReference type="Pfam" id="PF00639">
    <property type="entry name" value="Rotamase"/>
    <property type="match status" value="1"/>
</dbReference>
<name>A0A448TT86_9PAST</name>
<evidence type="ECO:0000259" key="8">
    <source>
        <dbReference type="PROSITE" id="PS50198"/>
    </source>
</evidence>
<dbReference type="Proteomes" id="UP000279799">
    <property type="component" value="Chromosome"/>
</dbReference>
<dbReference type="Pfam" id="PF09312">
    <property type="entry name" value="SurA_N"/>
    <property type="match status" value="1"/>
</dbReference>
<evidence type="ECO:0000313" key="10">
    <source>
        <dbReference type="Proteomes" id="UP000279799"/>
    </source>
</evidence>
<dbReference type="PANTHER" id="PTHR47637">
    <property type="entry name" value="CHAPERONE SURA"/>
    <property type="match status" value="1"/>
</dbReference>
<dbReference type="InterPro" id="IPR046357">
    <property type="entry name" value="PPIase_dom_sf"/>
</dbReference>
<evidence type="ECO:0000256" key="5">
    <source>
        <dbReference type="ARBA" id="ARBA00023235"/>
    </source>
</evidence>
<evidence type="ECO:0000256" key="6">
    <source>
        <dbReference type="PROSITE-ProRule" id="PRU00278"/>
    </source>
</evidence>
<dbReference type="InterPro" id="IPR023058">
    <property type="entry name" value="PPIase_PpiC_CS"/>
</dbReference>
<feature type="chain" id="PRO_5019070999" evidence="7">
    <location>
        <begin position="24"/>
        <end position="337"/>
    </location>
</feature>
<dbReference type="PANTHER" id="PTHR47637:SF1">
    <property type="entry name" value="CHAPERONE SURA"/>
    <property type="match status" value="1"/>
</dbReference>
<keyword evidence="4" id="KW-0143">Chaperone</keyword>
<evidence type="ECO:0000256" key="7">
    <source>
        <dbReference type="SAM" id="SignalP"/>
    </source>
</evidence>
<dbReference type="EMBL" id="LR134510">
    <property type="protein sequence ID" value="VEJ09041.1"/>
    <property type="molecule type" value="Genomic_DNA"/>
</dbReference>
<evidence type="ECO:0000256" key="2">
    <source>
        <dbReference type="ARBA" id="ARBA00022764"/>
    </source>
</evidence>
<dbReference type="EC" id="5.2.1.8" evidence="9"/>
<evidence type="ECO:0000256" key="3">
    <source>
        <dbReference type="ARBA" id="ARBA00023110"/>
    </source>
</evidence>
<dbReference type="SUPFAM" id="SSF109998">
    <property type="entry name" value="Triger factor/SurA peptide-binding domain-like"/>
    <property type="match status" value="1"/>
</dbReference>
<dbReference type="GO" id="GO:0003755">
    <property type="term" value="F:peptidyl-prolyl cis-trans isomerase activity"/>
    <property type="evidence" value="ECO:0007669"/>
    <property type="project" value="UniProtKB-KW"/>
</dbReference>
<gene>
    <name evidence="9" type="primary">surA</name>
    <name evidence="9" type="ORF">NCTC12871_00470</name>
</gene>
<dbReference type="RefSeq" id="WP_126598632.1">
    <property type="nucleotide sequence ID" value="NZ_LR134510.1"/>
</dbReference>
<keyword evidence="1 7" id="KW-0732">Signal</keyword>
<dbReference type="InterPro" id="IPR000297">
    <property type="entry name" value="PPIase_PpiC"/>
</dbReference>
<dbReference type="Gene3D" id="3.10.50.40">
    <property type="match status" value="1"/>
</dbReference>
<keyword evidence="10" id="KW-1185">Reference proteome</keyword>
<dbReference type="PROSITE" id="PS50198">
    <property type="entry name" value="PPIC_PPIASE_2"/>
    <property type="match status" value="1"/>
</dbReference>
<dbReference type="InterPro" id="IPR015391">
    <property type="entry name" value="SurA_N"/>
</dbReference>
<keyword evidence="5 6" id="KW-0413">Isomerase</keyword>
<dbReference type="OrthoDB" id="14196at2"/>
<dbReference type="AlphaFoldDB" id="A0A448TT86"/>
<keyword evidence="3 6" id="KW-0697">Rotamase</keyword>
<accession>A0A448TT86</accession>
<proteinExistence type="predicted"/>
<feature type="domain" description="PpiC" evidence="8">
    <location>
        <begin position="191"/>
        <end position="291"/>
    </location>
</feature>
<evidence type="ECO:0000313" key="9">
    <source>
        <dbReference type="EMBL" id="VEJ09041.1"/>
    </source>
</evidence>
<dbReference type="PROSITE" id="PS01096">
    <property type="entry name" value="PPIC_PPIASE_1"/>
    <property type="match status" value="1"/>
</dbReference>
<organism evidence="9 10">
    <name type="scientific">Actinobacillus delphinicola</name>
    <dbReference type="NCBI Taxonomy" id="51161"/>
    <lineage>
        <taxon>Bacteria</taxon>
        <taxon>Pseudomonadati</taxon>
        <taxon>Pseudomonadota</taxon>
        <taxon>Gammaproteobacteria</taxon>
        <taxon>Pasteurellales</taxon>
        <taxon>Pasteurellaceae</taxon>
        <taxon>Actinobacillus</taxon>
    </lineage>
</organism>
<evidence type="ECO:0000256" key="1">
    <source>
        <dbReference type="ARBA" id="ARBA00022729"/>
    </source>
</evidence>
<evidence type="ECO:0000256" key="4">
    <source>
        <dbReference type="ARBA" id="ARBA00023186"/>
    </source>
</evidence>
<keyword evidence="2" id="KW-0574">Periplasm</keyword>
<dbReference type="Gene3D" id="1.10.4030.10">
    <property type="entry name" value="Porin chaperone SurA, peptide-binding domain"/>
    <property type="match status" value="1"/>
</dbReference>
<dbReference type="InterPro" id="IPR050280">
    <property type="entry name" value="OMP_Chaperone_SurA"/>
</dbReference>
<feature type="signal peptide" evidence="7">
    <location>
        <begin position="1"/>
        <end position="23"/>
    </location>
</feature>
<dbReference type="SUPFAM" id="SSF54534">
    <property type="entry name" value="FKBP-like"/>
    <property type="match status" value="1"/>
</dbReference>
<dbReference type="KEGG" id="adp:NCTC12871_00470"/>
<dbReference type="InterPro" id="IPR027304">
    <property type="entry name" value="Trigger_fact/SurA_dom_sf"/>
</dbReference>
<sequence length="337" mass="37718">MRKKTLQTLLVSCIGFSAFYAQAQSLGDRVVASVNGAPILQSQVNQLLQHHKATPAARKEALNELINQALLATTLQQAKITVPQQQFQQILKQEVDRQMQLIAQQNGMSYGQFLLALTQQGVNLEQYRSQLAAQIAPALQQQVRLATLRDQVIGQEVNTLRQSINRNEIQTLAKKLEAEAKTAGKHAPITAKQYDVRHILLTINPLMTDSEAKAKLTKIRNDILTKKISFGKAALEYSKDYLSGANGGDLGYQFPDMYAPAFAKTILSTPQGKISQPFKSTFGWHILEVTGSRQQNVTNEVYMQKAYEMLMRKKLGNLEKNWIDLLRKNANIQIDAN</sequence>
<protein>
    <submittedName>
        <fullName evidence="9">PpiC-type peptidyl-prolyl cis-trans isomerase</fullName>
        <ecNumber evidence="9">5.2.1.8</ecNumber>
    </submittedName>
</protein>